<evidence type="ECO:0000256" key="6">
    <source>
        <dbReference type="ARBA" id="ARBA00023146"/>
    </source>
</evidence>
<dbReference type="GO" id="GO:0006422">
    <property type="term" value="P:aspartyl-tRNA aminoacylation"/>
    <property type="evidence" value="ECO:0007669"/>
    <property type="project" value="TreeGrafter"/>
</dbReference>
<dbReference type="GO" id="GO:0005739">
    <property type="term" value="C:mitochondrion"/>
    <property type="evidence" value="ECO:0007669"/>
    <property type="project" value="TreeGrafter"/>
</dbReference>
<dbReference type="Gene3D" id="3.30.1360.30">
    <property type="entry name" value="GAD-like domain"/>
    <property type="match status" value="1"/>
</dbReference>
<dbReference type="PANTHER" id="PTHR22594">
    <property type="entry name" value="ASPARTYL/LYSYL-TRNA SYNTHETASE"/>
    <property type="match status" value="1"/>
</dbReference>
<dbReference type="PRINTS" id="PR01042">
    <property type="entry name" value="TRNASYNTHASP"/>
</dbReference>
<reference evidence="8 9" key="1">
    <citation type="submission" date="2016-10" db="EMBL/GenBank/DDBJ databases">
        <authorList>
            <person name="de Groot N.N."/>
        </authorList>
    </citation>
    <scope>NUCLEOTIDE SEQUENCE [LARGE SCALE GENOMIC DNA]</scope>
    <source>
        <strain evidence="8 9">CBS 141442</strain>
    </source>
</reference>
<dbReference type="GO" id="GO:0005524">
    <property type="term" value="F:ATP binding"/>
    <property type="evidence" value="ECO:0007669"/>
    <property type="project" value="UniProtKB-KW"/>
</dbReference>
<organism evidence="8 9">
    <name type="scientific">Sungouiella intermedia</name>
    <dbReference type="NCBI Taxonomy" id="45354"/>
    <lineage>
        <taxon>Eukaryota</taxon>
        <taxon>Fungi</taxon>
        <taxon>Dikarya</taxon>
        <taxon>Ascomycota</taxon>
        <taxon>Saccharomycotina</taxon>
        <taxon>Pichiomycetes</taxon>
        <taxon>Metschnikowiaceae</taxon>
        <taxon>Sungouiella</taxon>
    </lineage>
</organism>
<dbReference type="GO" id="GO:0003676">
    <property type="term" value="F:nucleic acid binding"/>
    <property type="evidence" value="ECO:0007669"/>
    <property type="project" value="InterPro"/>
</dbReference>
<dbReference type="NCBIfam" id="TIGR00459">
    <property type="entry name" value="aspS_bact"/>
    <property type="match status" value="1"/>
</dbReference>
<dbReference type="SUPFAM" id="SSF55681">
    <property type="entry name" value="Class II aaRS and biotin synthetases"/>
    <property type="match status" value="1"/>
</dbReference>
<evidence type="ECO:0000256" key="4">
    <source>
        <dbReference type="ARBA" id="ARBA00022840"/>
    </source>
</evidence>
<protein>
    <submittedName>
        <fullName evidence="8">CIC11C00000004887</fullName>
    </submittedName>
</protein>
<dbReference type="InterPro" id="IPR012340">
    <property type="entry name" value="NA-bd_OB-fold"/>
</dbReference>
<dbReference type="Pfam" id="PF01336">
    <property type="entry name" value="tRNA_anti-codon"/>
    <property type="match status" value="1"/>
</dbReference>
<keyword evidence="9" id="KW-1185">Reference proteome</keyword>
<dbReference type="InterPro" id="IPR004365">
    <property type="entry name" value="NA-bd_OB_tRNA"/>
</dbReference>
<evidence type="ECO:0000256" key="3">
    <source>
        <dbReference type="ARBA" id="ARBA00022741"/>
    </source>
</evidence>
<keyword evidence="4" id="KW-0067">ATP-binding</keyword>
<evidence type="ECO:0000313" key="9">
    <source>
        <dbReference type="Proteomes" id="UP000182334"/>
    </source>
</evidence>
<gene>
    <name evidence="8" type="ORF">SAMEA4029010_CIC11G00000004887</name>
</gene>
<dbReference type="STRING" id="45354.A0A1L0BF38"/>
<proteinExistence type="inferred from homology"/>
<dbReference type="InterPro" id="IPR004524">
    <property type="entry name" value="Asp-tRNA-ligase_1"/>
</dbReference>
<dbReference type="PANTHER" id="PTHR22594:SF5">
    <property type="entry name" value="ASPARTATE--TRNA LIGASE, MITOCHONDRIAL"/>
    <property type="match status" value="1"/>
</dbReference>
<dbReference type="CDD" id="cd04321">
    <property type="entry name" value="ScAspRS_mt_like_N"/>
    <property type="match status" value="1"/>
</dbReference>
<dbReference type="Proteomes" id="UP000182334">
    <property type="component" value="Chromosome II"/>
</dbReference>
<sequence>MARILHALPRRWLSSLPPRESTLAKFVFPSATHSVNEIVNAGDELVTVNGHLHRKPRIMAKRSFAELRDPNGDVIQILMSPEHTDEKFFKLLEKSGAEDSVSVSGFIKQKQMRLPDEKPEYELVVSHFQTLNPAGLDAARLDKLKHTNPTEIPPKFRYLQLRTPYYQKALRTRSKAVNMIRNILVDRHNFTEIDTPLLFKSTPEGAREFLVPTRSANRFYALPQSPQQYKQILMSSGFSRYFQIAKCFRDEDLRADRQPEFTQVDLEMSYINSSDQVAVVIDDIIQNVWNKVGGIPTYKVNSAGQLEEVDFEKHDGKTPAFNKISYTEALSKYGIDKPDLRSALLFVNISQHFTPSKNPAKFDVVEACVLKGAFQPSQKYKLPHVFTEATSYPKRKPIVICIKTEEDAKSWYKKFVEKDVLRTTNTFSESELASSLNLAPGDILAFSTREELSYENPTPLGKFRQIAIQEFPTKWNRPIVSKTGELTKDYDRNSTFVGSWVVDFPLFSPVDITEGNQCDFPQYDYNQLLATHHPFTMAKSEDYELLETDPLKVHGEHYDLVMNGVEVGGGSRRIHDPELQKYVFESILKIGHYQELFGHLLKALSLGCPPHAGIALGFDRLCAMLIGSPSIRDVIAFPKNQSGTDPVVESPTDVPDKTLNEYYIAKCSL</sequence>
<evidence type="ECO:0000256" key="5">
    <source>
        <dbReference type="ARBA" id="ARBA00022917"/>
    </source>
</evidence>
<accession>A0A1L0BF38</accession>
<dbReference type="PROSITE" id="PS50862">
    <property type="entry name" value="AA_TRNA_LIGASE_II"/>
    <property type="match status" value="1"/>
</dbReference>
<comment type="similarity">
    <text evidence="1">Belongs to the class-II aminoacyl-tRNA synthetase family. Type 1 subfamily.</text>
</comment>
<dbReference type="Gene3D" id="2.40.50.140">
    <property type="entry name" value="Nucleic acid-binding proteins"/>
    <property type="match status" value="1"/>
</dbReference>
<dbReference type="SUPFAM" id="SSF50249">
    <property type="entry name" value="Nucleic acid-binding proteins"/>
    <property type="match status" value="1"/>
</dbReference>
<feature type="domain" description="Aminoacyl-transfer RNA synthetases class-II family profile" evidence="7">
    <location>
        <begin position="170"/>
        <end position="638"/>
    </location>
</feature>
<evidence type="ECO:0000313" key="8">
    <source>
        <dbReference type="EMBL" id="SGZ48887.1"/>
    </source>
</evidence>
<evidence type="ECO:0000259" key="7">
    <source>
        <dbReference type="PROSITE" id="PS50862"/>
    </source>
</evidence>
<evidence type="ECO:0000256" key="1">
    <source>
        <dbReference type="ARBA" id="ARBA00006303"/>
    </source>
</evidence>
<dbReference type="EMBL" id="LT635757">
    <property type="protein sequence ID" value="SGZ48887.1"/>
    <property type="molecule type" value="Genomic_DNA"/>
</dbReference>
<dbReference type="InterPro" id="IPR004364">
    <property type="entry name" value="Aa-tRNA-synt_II"/>
</dbReference>
<dbReference type="OrthoDB" id="439710at2759"/>
<dbReference type="NCBIfam" id="NF001750">
    <property type="entry name" value="PRK00476.1"/>
    <property type="match status" value="1"/>
</dbReference>
<name>A0A1L0BF38_9ASCO</name>
<dbReference type="InterPro" id="IPR002312">
    <property type="entry name" value="Asp/Asn-tRNA-synth_IIb"/>
</dbReference>
<keyword evidence="2" id="KW-0436">Ligase</keyword>
<dbReference type="InterPro" id="IPR006195">
    <property type="entry name" value="aa-tRNA-synth_II"/>
</dbReference>
<keyword evidence="5" id="KW-0648">Protein biosynthesis</keyword>
<dbReference type="HAMAP" id="MF_00044">
    <property type="entry name" value="Asp_tRNA_synth_type1"/>
    <property type="match status" value="1"/>
</dbReference>
<keyword evidence="3" id="KW-0547">Nucleotide-binding</keyword>
<dbReference type="Gene3D" id="3.30.930.10">
    <property type="entry name" value="Bira Bifunctional Protein, Domain 2"/>
    <property type="match status" value="1"/>
</dbReference>
<dbReference type="InterPro" id="IPR045864">
    <property type="entry name" value="aa-tRNA-synth_II/BPL/LPL"/>
</dbReference>
<dbReference type="AlphaFoldDB" id="A0A1L0BF38"/>
<dbReference type="InterPro" id="IPR004115">
    <property type="entry name" value="GAD-like_sf"/>
</dbReference>
<evidence type="ECO:0000256" key="2">
    <source>
        <dbReference type="ARBA" id="ARBA00022598"/>
    </source>
</evidence>
<dbReference type="GO" id="GO:0004815">
    <property type="term" value="F:aspartate-tRNA ligase activity"/>
    <property type="evidence" value="ECO:0007669"/>
    <property type="project" value="TreeGrafter"/>
</dbReference>
<dbReference type="Pfam" id="PF00152">
    <property type="entry name" value="tRNA-synt_2"/>
    <property type="match status" value="1"/>
</dbReference>
<keyword evidence="6" id="KW-0030">Aminoacyl-tRNA synthetase</keyword>